<sequence length="167" mass="18978">MVDNILLVGFMGSGKSVVGKQLSKILDRNFIDTDEEIEKKENRSIKDIFDIDGENYFRSEETKFLQSLIEKDNTIISTGGGIVLKEQNRELLKKIGKVIFLHADVEHIINNIKDNDTRPLLQTDDYVKTISEMLESREDKYLSTADIIIQTSGKDVKSIAEEIISLL</sequence>
<dbReference type="HAMAP" id="MF_00109">
    <property type="entry name" value="Shikimate_kinase"/>
    <property type="match status" value="1"/>
</dbReference>
<dbReference type="PRINTS" id="PR01100">
    <property type="entry name" value="SHIKIMTKNASE"/>
</dbReference>
<keyword evidence="7 11" id="KW-0418">Kinase</keyword>
<dbReference type="CDD" id="cd00464">
    <property type="entry name" value="SK"/>
    <property type="match status" value="1"/>
</dbReference>
<evidence type="ECO:0000256" key="5">
    <source>
        <dbReference type="ARBA" id="ARBA00022679"/>
    </source>
</evidence>
<keyword evidence="5 11" id="KW-0808">Transferase</keyword>
<keyword evidence="6 11" id="KW-0547">Nucleotide-binding</keyword>
<dbReference type="GO" id="GO:0005829">
    <property type="term" value="C:cytosol"/>
    <property type="evidence" value="ECO:0007669"/>
    <property type="project" value="TreeGrafter"/>
</dbReference>
<evidence type="ECO:0000256" key="4">
    <source>
        <dbReference type="ARBA" id="ARBA00022605"/>
    </source>
</evidence>
<evidence type="ECO:0000256" key="2">
    <source>
        <dbReference type="ARBA" id="ARBA00006997"/>
    </source>
</evidence>
<feature type="binding site" evidence="11">
    <location>
        <begin position="12"/>
        <end position="17"/>
    </location>
    <ligand>
        <name>ATP</name>
        <dbReference type="ChEBI" id="CHEBI:30616"/>
    </ligand>
</feature>
<evidence type="ECO:0000313" key="12">
    <source>
        <dbReference type="EMBL" id="GKX31913.1"/>
    </source>
</evidence>
<feature type="binding site" evidence="11">
    <location>
        <position position="58"/>
    </location>
    <ligand>
        <name>substrate</name>
    </ligand>
</feature>
<gene>
    <name evidence="11" type="primary">aroK</name>
    <name evidence="12" type="ORF">SH1V18_43930</name>
</gene>
<keyword evidence="9 11" id="KW-0057">Aromatic amino acid biosynthesis</keyword>
<comment type="cofactor">
    <cofactor evidence="11">
        <name>Mg(2+)</name>
        <dbReference type="ChEBI" id="CHEBI:18420"/>
    </cofactor>
    <text evidence="11">Binds 1 Mg(2+) ion per subunit.</text>
</comment>
<dbReference type="SUPFAM" id="SSF52540">
    <property type="entry name" value="P-loop containing nucleoside triphosphate hydrolases"/>
    <property type="match status" value="1"/>
</dbReference>
<dbReference type="AlphaFoldDB" id="A0A9W5YGK5"/>
<accession>A0A9W5YGK5</accession>
<keyword evidence="4 11" id="KW-0028">Amino-acid biosynthesis</keyword>
<dbReference type="GO" id="GO:0009423">
    <property type="term" value="P:chorismate biosynthetic process"/>
    <property type="evidence" value="ECO:0007669"/>
    <property type="project" value="UniProtKB-UniRule"/>
</dbReference>
<keyword evidence="11" id="KW-0460">Magnesium</keyword>
<comment type="subunit">
    <text evidence="11">Monomer.</text>
</comment>
<dbReference type="Pfam" id="PF01202">
    <property type="entry name" value="SKI"/>
    <property type="match status" value="1"/>
</dbReference>
<dbReference type="EC" id="2.7.1.71" evidence="3 11"/>
<feature type="binding site" evidence="11">
    <location>
        <position position="137"/>
    </location>
    <ligand>
        <name>substrate</name>
    </ligand>
</feature>
<organism evidence="12 13">
    <name type="scientific">Vallitalea longa</name>
    <dbReference type="NCBI Taxonomy" id="2936439"/>
    <lineage>
        <taxon>Bacteria</taxon>
        <taxon>Bacillati</taxon>
        <taxon>Bacillota</taxon>
        <taxon>Clostridia</taxon>
        <taxon>Lachnospirales</taxon>
        <taxon>Vallitaleaceae</taxon>
        <taxon>Vallitalea</taxon>
    </lineage>
</organism>
<feature type="binding site" evidence="11">
    <location>
        <position position="34"/>
    </location>
    <ligand>
        <name>substrate</name>
    </ligand>
</feature>
<dbReference type="InterPro" id="IPR027417">
    <property type="entry name" value="P-loop_NTPase"/>
</dbReference>
<dbReference type="PANTHER" id="PTHR21087:SF16">
    <property type="entry name" value="SHIKIMATE KINASE 1, CHLOROPLASTIC"/>
    <property type="match status" value="1"/>
</dbReference>
<keyword evidence="8 11" id="KW-0067">ATP-binding</keyword>
<comment type="catalytic activity">
    <reaction evidence="10 11">
        <text>shikimate + ATP = 3-phosphoshikimate + ADP + H(+)</text>
        <dbReference type="Rhea" id="RHEA:13121"/>
        <dbReference type="ChEBI" id="CHEBI:15378"/>
        <dbReference type="ChEBI" id="CHEBI:30616"/>
        <dbReference type="ChEBI" id="CHEBI:36208"/>
        <dbReference type="ChEBI" id="CHEBI:145989"/>
        <dbReference type="ChEBI" id="CHEBI:456216"/>
        <dbReference type="EC" id="2.7.1.71"/>
    </reaction>
</comment>
<evidence type="ECO:0000256" key="11">
    <source>
        <dbReference type="HAMAP-Rule" id="MF_00109"/>
    </source>
</evidence>
<comment type="subcellular location">
    <subcellularLocation>
        <location evidence="11">Cytoplasm</location>
    </subcellularLocation>
</comment>
<evidence type="ECO:0000256" key="3">
    <source>
        <dbReference type="ARBA" id="ARBA00012154"/>
    </source>
</evidence>
<name>A0A9W5YGK5_9FIRM</name>
<dbReference type="GO" id="GO:0008652">
    <property type="term" value="P:amino acid biosynthetic process"/>
    <property type="evidence" value="ECO:0007669"/>
    <property type="project" value="UniProtKB-KW"/>
</dbReference>
<comment type="function">
    <text evidence="11">Catalyzes the specific phosphorylation of the 3-hydroxyl group of shikimic acid using ATP as a cosubstrate.</text>
</comment>
<evidence type="ECO:0000313" key="13">
    <source>
        <dbReference type="Proteomes" id="UP001144256"/>
    </source>
</evidence>
<proteinExistence type="inferred from homology"/>
<evidence type="ECO:0000256" key="6">
    <source>
        <dbReference type="ARBA" id="ARBA00022741"/>
    </source>
</evidence>
<dbReference type="InterPro" id="IPR000623">
    <property type="entry name" value="Shikimate_kinase/TSH1"/>
</dbReference>
<keyword evidence="13" id="KW-1185">Reference proteome</keyword>
<dbReference type="Gene3D" id="3.40.50.300">
    <property type="entry name" value="P-loop containing nucleotide triphosphate hydrolases"/>
    <property type="match status" value="1"/>
</dbReference>
<evidence type="ECO:0000256" key="7">
    <source>
        <dbReference type="ARBA" id="ARBA00022777"/>
    </source>
</evidence>
<comment type="caution">
    <text evidence="11">Lacks conserved residue(s) required for the propagation of feature annotation.</text>
</comment>
<dbReference type="PROSITE" id="PS01128">
    <property type="entry name" value="SHIKIMATE_KINASE"/>
    <property type="match status" value="1"/>
</dbReference>
<protein>
    <recommendedName>
        <fullName evidence="3 11">Shikimate kinase</fullName>
        <shortName evidence="11">SK</shortName>
        <ecNumber evidence="3 11">2.7.1.71</ecNumber>
    </recommendedName>
</protein>
<evidence type="ECO:0000256" key="10">
    <source>
        <dbReference type="ARBA" id="ARBA00048567"/>
    </source>
</evidence>
<keyword evidence="11" id="KW-0479">Metal-binding</keyword>
<dbReference type="EMBL" id="BRLB01000023">
    <property type="protein sequence ID" value="GKX31913.1"/>
    <property type="molecule type" value="Genomic_DNA"/>
</dbReference>
<feature type="binding site" evidence="11">
    <location>
        <position position="118"/>
    </location>
    <ligand>
        <name>ATP</name>
        <dbReference type="ChEBI" id="CHEBI:30616"/>
    </ligand>
</feature>
<dbReference type="RefSeq" id="WP_281819251.1">
    <property type="nucleotide sequence ID" value="NZ_BRLB01000023.1"/>
</dbReference>
<comment type="caution">
    <text evidence="12">The sequence shown here is derived from an EMBL/GenBank/DDBJ whole genome shotgun (WGS) entry which is preliminary data.</text>
</comment>
<evidence type="ECO:0000256" key="9">
    <source>
        <dbReference type="ARBA" id="ARBA00023141"/>
    </source>
</evidence>
<dbReference type="InterPro" id="IPR023000">
    <property type="entry name" value="Shikimate_kinase_CS"/>
</dbReference>
<evidence type="ECO:0000256" key="1">
    <source>
        <dbReference type="ARBA" id="ARBA00004842"/>
    </source>
</evidence>
<comment type="pathway">
    <text evidence="1 11">Metabolic intermediate biosynthesis; chorismate biosynthesis; chorismate from D-erythrose 4-phosphate and phosphoenolpyruvate: step 5/7.</text>
</comment>
<dbReference type="GO" id="GO:0009073">
    <property type="term" value="P:aromatic amino acid family biosynthetic process"/>
    <property type="evidence" value="ECO:0007669"/>
    <property type="project" value="UniProtKB-KW"/>
</dbReference>
<dbReference type="GO" id="GO:0000287">
    <property type="term" value="F:magnesium ion binding"/>
    <property type="evidence" value="ECO:0007669"/>
    <property type="project" value="UniProtKB-UniRule"/>
</dbReference>
<keyword evidence="11" id="KW-0963">Cytoplasm</keyword>
<reference evidence="12" key="1">
    <citation type="submission" date="2022-06" db="EMBL/GenBank/DDBJ databases">
        <title>Vallitalea longa sp. nov., an anaerobic bacterium isolated from marine sediment.</title>
        <authorList>
            <person name="Hirano S."/>
            <person name="Terahara T."/>
            <person name="Mori K."/>
            <person name="Hamada M."/>
            <person name="Matsumoto R."/>
            <person name="Kobayashi T."/>
        </authorList>
    </citation>
    <scope>NUCLEOTIDE SEQUENCE</scope>
    <source>
        <strain evidence="12">SH18-1</strain>
    </source>
</reference>
<dbReference type="Proteomes" id="UP001144256">
    <property type="component" value="Unassembled WGS sequence"/>
</dbReference>
<feature type="binding site" evidence="11">
    <location>
        <position position="16"/>
    </location>
    <ligand>
        <name>Mg(2+)</name>
        <dbReference type="ChEBI" id="CHEBI:18420"/>
    </ligand>
</feature>
<dbReference type="GO" id="GO:0004765">
    <property type="term" value="F:shikimate kinase activity"/>
    <property type="evidence" value="ECO:0007669"/>
    <property type="project" value="UniProtKB-UniRule"/>
</dbReference>
<feature type="binding site" evidence="11">
    <location>
        <position position="80"/>
    </location>
    <ligand>
        <name>substrate</name>
    </ligand>
</feature>
<dbReference type="InterPro" id="IPR031322">
    <property type="entry name" value="Shikimate/glucono_kinase"/>
</dbReference>
<comment type="similarity">
    <text evidence="2 11">Belongs to the shikimate kinase family.</text>
</comment>
<evidence type="ECO:0000256" key="8">
    <source>
        <dbReference type="ARBA" id="ARBA00022840"/>
    </source>
</evidence>
<dbReference type="GO" id="GO:0005524">
    <property type="term" value="F:ATP binding"/>
    <property type="evidence" value="ECO:0007669"/>
    <property type="project" value="UniProtKB-UniRule"/>
</dbReference>
<dbReference type="PANTHER" id="PTHR21087">
    <property type="entry name" value="SHIKIMATE KINASE"/>
    <property type="match status" value="1"/>
</dbReference>